<feature type="domain" description="F-box" evidence="1">
    <location>
        <begin position="1"/>
        <end position="48"/>
    </location>
</feature>
<evidence type="ECO:0000313" key="2">
    <source>
        <dbReference type="EMBL" id="UMM37368.1"/>
    </source>
</evidence>
<dbReference type="PROSITE" id="PS50181">
    <property type="entry name" value="FBOX"/>
    <property type="match status" value="1"/>
</dbReference>
<gene>
    <name evidence="2" type="ORF">L5515_009149</name>
</gene>
<dbReference type="EMBL" id="CP092624">
    <property type="protein sequence ID" value="UMM37368.1"/>
    <property type="molecule type" value="Genomic_DNA"/>
</dbReference>
<dbReference type="InterPro" id="IPR001810">
    <property type="entry name" value="F-box_dom"/>
</dbReference>
<reference evidence="2 3" key="1">
    <citation type="submission" date="2022-04" db="EMBL/GenBank/DDBJ databases">
        <title>Chromosome-level reference genomes for two strains of Caenorhabditis briggsae: an improved platform for comparative genomics.</title>
        <authorList>
            <person name="Stevens L."/>
            <person name="Andersen E."/>
        </authorList>
    </citation>
    <scope>NUCLEOTIDE SEQUENCE [LARGE SCALE GENOMIC DNA]</scope>
    <source>
        <strain evidence="2">VX34</strain>
        <tissue evidence="2">Whole-organism</tissue>
    </source>
</reference>
<accession>A0AAE9F2W1</accession>
<dbReference type="Proteomes" id="UP000829354">
    <property type="component" value="Chromosome V"/>
</dbReference>
<name>A0AAE9F2W1_CAEBR</name>
<sequence length="146" mass="17151">MSLTDIPDLAITTILEKLDFRSLLNLRNVCHGSRKHIENTISPFWISRIEITVATDKIDLHLEDDIIEMLKESLQESPNLQTFDLHFEPDHSSLVLRRMIRNVFQEAYVDETSLTNWYSRIPDSPEYILSARSSYFSWITFSRSKM</sequence>
<evidence type="ECO:0000259" key="1">
    <source>
        <dbReference type="PROSITE" id="PS50181"/>
    </source>
</evidence>
<dbReference type="Pfam" id="PF00646">
    <property type="entry name" value="F-box"/>
    <property type="match status" value="1"/>
</dbReference>
<proteinExistence type="predicted"/>
<evidence type="ECO:0000313" key="3">
    <source>
        <dbReference type="Proteomes" id="UP000829354"/>
    </source>
</evidence>
<organism evidence="2 3">
    <name type="scientific">Caenorhabditis briggsae</name>
    <dbReference type="NCBI Taxonomy" id="6238"/>
    <lineage>
        <taxon>Eukaryota</taxon>
        <taxon>Metazoa</taxon>
        <taxon>Ecdysozoa</taxon>
        <taxon>Nematoda</taxon>
        <taxon>Chromadorea</taxon>
        <taxon>Rhabditida</taxon>
        <taxon>Rhabditina</taxon>
        <taxon>Rhabditomorpha</taxon>
        <taxon>Rhabditoidea</taxon>
        <taxon>Rhabditidae</taxon>
        <taxon>Peloderinae</taxon>
        <taxon>Caenorhabditis</taxon>
    </lineage>
</organism>
<dbReference type="AlphaFoldDB" id="A0AAE9F2W1"/>
<keyword evidence="3" id="KW-1185">Reference proteome</keyword>
<protein>
    <recommendedName>
        <fullName evidence="1">F-box domain-containing protein</fullName>
    </recommendedName>
</protein>